<sequence length="197" mass="22027">MLGADFREFSKASSPSFSIRDNQETTVSIQDKTEMKRYKTWKVQSSCGARATDIAVFISEVARENSSILTHFPLPRSLNFKLEYLMNRWTVCSNSFIFLLGSSTRRATQRENDFSPHIGLPSRTRPRPTSNAIHGPSKVAGMQAVDKRGSHGLRAEHGRGCGDAGSGQKGLAWTTGRAWKGFSYPRLSNKYGMYRQV</sequence>
<evidence type="ECO:0000313" key="3">
    <source>
        <dbReference type="Proteomes" id="UP000053263"/>
    </source>
</evidence>
<name>A0A0C9SS34_PLICR</name>
<feature type="region of interest" description="Disordered" evidence="1">
    <location>
        <begin position="113"/>
        <end position="136"/>
    </location>
</feature>
<dbReference type="EMBL" id="KN832568">
    <property type="protein sequence ID" value="KII85232.1"/>
    <property type="molecule type" value="Genomic_DNA"/>
</dbReference>
<reference evidence="2 3" key="1">
    <citation type="submission" date="2014-06" db="EMBL/GenBank/DDBJ databases">
        <title>Evolutionary Origins and Diversification of the Mycorrhizal Mutualists.</title>
        <authorList>
            <consortium name="DOE Joint Genome Institute"/>
            <consortium name="Mycorrhizal Genomics Consortium"/>
            <person name="Kohler A."/>
            <person name="Kuo A."/>
            <person name="Nagy L.G."/>
            <person name="Floudas D."/>
            <person name="Copeland A."/>
            <person name="Barry K.W."/>
            <person name="Cichocki N."/>
            <person name="Veneault-Fourrey C."/>
            <person name="LaButti K."/>
            <person name="Lindquist E.A."/>
            <person name="Lipzen A."/>
            <person name="Lundell T."/>
            <person name="Morin E."/>
            <person name="Murat C."/>
            <person name="Riley R."/>
            <person name="Ohm R."/>
            <person name="Sun H."/>
            <person name="Tunlid A."/>
            <person name="Henrissat B."/>
            <person name="Grigoriev I.V."/>
            <person name="Hibbett D.S."/>
            <person name="Martin F."/>
        </authorList>
    </citation>
    <scope>NUCLEOTIDE SEQUENCE [LARGE SCALE GENOMIC DNA]</scope>
    <source>
        <strain evidence="2 3">FD-325 SS-3</strain>
    </source>
</reference>
<proteinExistence type="predicted"/>
<dbReference type="Proteomes" id="UP000053263">
    <property type="component" value="Unassembled WGS sequence"/>
</dbReference>
<evidence type="ECO:0000256" key="1">
    <source>
        <dbReference type="SAM" id="MobiDB-lite"/>
    </source>
</evidence>
<gene>
    <name evidence="2" type="ORF">PLICRDRAFT_336677</name>
</gene>
<accession>A0A0C9SS34</accession>
<dbReference type="AlphaFoldDB" id="A0A0C9SS34"/>
<protein>
    <submittedName>
        <fullName evidence="2">Uncharacterized protein</fullName>
    </submittedName>
</protein>
<evidence type="ECO:0000313" key="2">
    <source>
        <dbReference type="EMBL" id="KII85232.1"/>
    </source>
</evidence>
<organism evidence="2 3">
    <name type="scientific">Plicaturopsis crispa FD-325 SS-3</name>
    <dbReference type="NCBI Taxonomy" id="944288"/>
    <lineage>
        <taxon>Eukaryota</taxon>
        <taxon>Fungi</taxon>
        <taxon>Dikarya</taxon>
        <taxon>Basidiomycota</taxon>
        <taxon>Agaricomycotina</taxon>
        <taxon>Agaricomycetes</taxon>
        <taxon>Agaricomycetidae</taxon>
        <taxon>Amylocorticiales</taxon>
        <taxon>Amylocorticiaceae</taxon>
        <taxon>Plicatura</taxon>
        <taxon>Plicaturopsis crispa</taxon>
    </lineage>
</organism>
<dbReference type="HOGENOM" id="CLU_1384677_0_0_1"/>
<keyword evidence="3" id="KW-1185">Reference proteome</keyword>